<evidence type="ECO:0000313" key="1">
    <source>
        <dbReference type="EMBL" id="EXA36325.1"/>
    </source>
</evidence>
<proteinExistence type="predicted"/>
<name>W9P8U0_FUSOX</name>
<reference evidence="1" key="2">
    <citation type="submission" date="2012-05" db="EMBL/GenBank/DDBJ databases">
        <title>Annotation of the Genome Sequence of Fusarium oxysporum HDV247.</title>
        <authorList>
            <consortium name="The Broad Institute Genomics Platform"/>
            <person name="Ma L.-J."/>
            <person name="Corby-Kistler H."/>
            <person name="Broz K."/>
            <person name="Gale L.R."/>
            <person name="Jonkers W."/>
            <person name="O'Donnell K."/>
            <person name="Ploetz R."/>
            <person name="Steinberg C."/>
            <person name="Schwartz D.C."/>
            <person name="VanEtten H."/>
            <person name="Zhou S."/>
            <person name="Young S.K."/>
            <person name="Zeng Q."/>
            <person name="Gargeya S."/>
            <person name="Fitzgerald M."/>
            <person name="Abouelleil A."/>
            <person name="Alvarado L."/>
            <person name="Chapman S.B."/>
            <person name="Gainer-Dewar J."/>
            <person name="Goldberg J."/>
            <person name="Griggs A."/>
            <person name="Gujja S."/>
            <person name="Hansen M."/>
            <person name="Howarth C."/>
            <person name="Imamovic A."/>
            <person name="Ireland A."/>
            <person name="Larimer J."/>
            <person name="McCowan C."/>
            <person name="Murphy C."/>
            <person name="Pearson M."/>
            <person name="Poon T.W."/>
            <person name="Priest M."/>
            <person name="Roberts A."/>
            <person name="Saif S."/>
            <person name="Shea T."/>
            <person name="Sykes S."/>
            <person name="Wortman J."/>
            <person name="Nusbaum C."/>
            <person name="Birren B."/>
        </authorList>
    </citation>
    <scope>NUCLEOTIDE SEQUENCE</scope>
    <source>
        <strain evidence="1">HDV247</strain>
    </source>
</reference>
<organism evidence="1">
    <name type="scientific">Fusarium oxysporum f. sp. pisi HDV247</name>
    <dbReference type="NCBI Taxonomy" id="1080344"/>
    <lineage>
        <taxon>Eukaryota</taxon>
        <taxon>Fungi</taxon>
        <taxon>Dikarya</taxon>
        <taxon>Ascomycota</taxon>
        <taxon>Pezizomycotina</taxon>
        <taxon>Sordariomycetes</taxon>
        <taxon>Hypocreomycetidae</taxon>
        <taxon>Hypocreales</taxon>
        <taxon>Nectriaceae</taxon>
        <taxon>Fusarium</taxon>
        <taxon>Fusarium oxysporum species complex</taxon>
    </lineage>
</organism>
<dbReference type="Proteomes" id="UP000030751">
    <property type="component" value="Unassembled WGS sequence"/>
</dbReference>
<dbReference type="AlphaFoldDB" id="W9P8U0"/>
<dbReference type="EMBL" id="JH650976">
    <property type="protein sequence ID" value="EXA36325.1"/>
    <property type="molecule type" value="Genomic_DNA"/>
</dbReference>
<accession>W9P8U0</accession>
<protein>
    <submittedName>
        <fullName evidence="1">Uncharacterized protein</fullName>
    </submittedName>
</protein>
<gene>
    <name evidence="1" type="ORF">FOVG_12227</name>
</gene>
<sequence length="134" mass="15128">MKHRWLEVSLAVLCIRSLEVGHVLKMNIWLRKLTVRRPRMRRASGVGSVSLHGSWPRLRIVKSPSWFWTIISFPLDSITLCLRSQTKSTMIFAGPFRDPAFDALSFLCWSIISSTAIPRTGTSIATGESPIFSP</sequence>
<reference evidence="1" key="1">
    <citation type="submission" date="2011-10" db="EMBL/GenBank/DDBJ databases">
        <title>The Genome Sequence of Fusarium oxysporum HDV247.</title>
        <authorList>
            <consortium name="The Broad Institute Genome Sequencing Platform"/>
            <person name="Ma L.-J."/>
            <person name="Gale L.R."/>
            <person name="Schwartz D.C."/>
            <person name="Zhou S."/>
            <person name="Corby-Kistler H."/>
            <person name="Young S.K."/>
            <person name="Zeng Q."/>
            <person name="Gargeya S."/>
            <person name="Fitzgerald M."/>
            <person name="Haas B."/>
            <person name="Abouelleil A."/>
            <person name="Alvarado L."/>
            <person name="Arachchi H.M."/>
            <person name="Berlin A."/>
            <person name="Brown A."/>
            <person name="Chapman S.B."/>
            <person name="Chen Z."/>
            <person name="Dunbar C."/>
            <person name="Freedman E."/>
            <person name="Gearin G."/>
            <person name="Goldberg J."/>
            <person name="Griggs A."/>
            <person name="Gujja S."/>
            <person name="Heiman D."/>
            <person name="Howarth C."/>
            <person name="Larson L."/>
            <person name="Lui A."/>
            <person name="MacDonald P.J.P."/>
            <person name="Montmayeur A."/>
            <person name="Murphy C."/>
            <person name="Neiman D."/>
            <person name="Pearson M."/>
            <person name="Priest M."/>
            <person name="Roberts A."/>
            <person name="Saif S."/>
            <person name="Shea T."/>
            <person name="Shenoy N."/>
            <person name="Sisk P."/>
            <person name="Stolte C."/>
            <person name="Sykes S."/>
            <person name="Wortman J."/>
            <person name="Nusbaum C."/>
            <person name="Birren B."/>
        </authorList>
    </citation>
    <scope>NUCLEOTIDE SEQUENCE [LARGE SCALE GENOMIC DNA]</scope>
    <source>
        <strain evidence="1">HDV247</strain>
    </source>
</reference>
<dbReference type="HOGENOM" id="CLU_1896288_0_0_1"/>